<feature type="domain" description="ASCC3-like N-terminal" evidence="2">
    <location>
        <begin position="59"/>
        <end position="137"/>
    </location>
</feature>
<evidence type="ECO:0000313" key="4">
    <source>
        <dbReference type="Proteomes" id="UP001153148"/>
    </source>
</evidence>
<proteinExistence type="predicted"/>
<accession>A0ABN7NPU6</accession>
<comment type="caution">
    <text evidence="3">The sequence shown here is derived from an EMBL/GenBank/DDBJ whole genome shotgun (WGS) entry which is preliminary data.</text>
</comment>
<evidence type="ECO:0000259" key="2">
    <source>
        <dbReference type="Pfam" id="PF26582"/>
    </source>
</evidence>
<dbReference type="EMBL" id="CAJPIN010002187">
    <property type="protein sequence ID" value="CAG2055188.1"/>
    <property type="molecule type" value="Genomic_DNA"/>
</dbReference>
<dbReference type="Proteomes" id="UP001153148">
    <property type="component" value="Unassembled WGS sequence"/>
</dbReference>
<feature type="non-terminal residue" evidence="3">
    <location>
        <position position="325"/>
    </location>
</feature>
<dbReference type="Pfam" id="PF18149">
    <property type="entry name" value="Helicase_PWI"/>
    <property type="match status" value="1"/>
</dbReference>
<gene>
    <name evidence="3" type="ORF">TPAB3V08_LOCUS2195</name>
</gene>
<keyword evidence="4" id="KW-1185">Reference proteome</keyword>
<evidence type="ECO:0000313" key="3">
    <source>
        <dbReference type="EMBL" id="CAG2055188.1"/>
    </source>
</evidence>
<dbReference type="InterPro" id="IPR041094">
    <property type="entry name" value="Brr2_helicase_PWI"/>
</dbReference>
<evidence type="ECO:0000259" key="1">
    <source>
        <dbReference type="Pfam" id="PF18149"/>
    </source>
</evidence>
<name>A0ABN7NPU6_TIMPD</name>
<feature type="domain" description="Brr2 N-terminal helicase PWI" evidence="1">
    <location>
        <begin position="205"/>
        <end position="277"/>
    </location>
</feature>
<protein>
    <submittedName>
        <fullName evidence="3">Uncharacterized protein</fullName>
    </submittedName>
</protein>
<dbReference type="InterPro" id="IPR058856">
    <property type="entry name" value="ASCC3_N"/>
</dbReference>
<organism evidence="3 4">
    <name type="scientific">Timema podura</name>
    <name type="common">Walking stick</name>
    <dbReference type="NCBI Taxonomy" id="61482"/>
    <lineage>
        <taxon>Eukaryota</taxon>
        <taxon>Metazoa</taxon>
        <taxon>Ecdysozoa</taxon>
        <taxon>Arthropoda</taxon>
        <taxon>Hexapoda</taxon>
        <taxon>Insecta</taxon>
        <taxon>Pterygota</taxon>
        <taxon>Neoptera</taxon>
        <taxon>Polyneoptera</taxon>
        <taxon>Phasmatodea</taxon>
        <taxon>Timematodea</taxon>
        <taxon>Timematoidea</taxon>
        <taxon>Timematidae</taxon>
        <taxon>Timema</taxon>
    </lineage>
</organism>
<sequence>MMESERLPRLTRSIRAFSDLARPSSKTLATSVDHANKLRAKQMKDGLSWSDLRKYVEQDAGSKSPAVKELGQLRSLAQELSGDQSKDVVDEAAAFLLSLFIDERLLTKKSSLILKQMFGAVSFNMATKVCELANALVVLSLTAKDGRDRDLLRDLPEPRVPYYDTSLLHDLSAPVGVQAVREFSMDYDSLAATLPPKEEPHGRSWLEKEVKKYYEVKNPSGLSIEEFLETVVTMLRSGRTNDELQNELFDLLGFDRFELIQMLLQHRTDIVYSAAIAEEKKLIISKAAPDLRRPNYGCQVVVQSEQEKQLIKQARKEEKKISKVM</sequence>
<reference evidence="3" key="1">
    <citation type="submission" date="2021-03" db="EMBL/GenBank/DDBJ databases">
        <authorList>
            <person name="Tran Van P."/>
        </authorList>
    </citation>
    <scope>NUCLEOTIDE SEQUENCE</scope>
</reference>
<dbReference type="Pfam" id="PF26582">
    <property type="entry name" value="ASCC3_N"/>
    <property type="match status" value="1"/>
</dbReference>